<evidence type="ECO:0000313" key="2">
    <source>
        <dbReference type="Proteomes" id="UP000181903"/>
    </source>
</evidence>
<organism evidence="1 2">
    <name type="scientific">Pseudomonas poae</name>
    <dbReference type="NCBI Taxonomy" id="200451"/>
    <lineage>
        <taxon>Bacteria</taxon>
        <taxon>Pseudomonadati</taxon>
        <taxon>Pseudomonadota</taxon>
        <taxon>Gammaproteobacteria</taxon>
        <taxon>Pseudomonadales</taxon>
        <taxon>Pseudomonadaceae</taxon>
        <taxon>Pseudomonas</taxon>
    </lineage>
</organism>
<gene>
    <name evidence="1" type="ORF">SAMN04490208_0556</name>
</gene>
<dbReference type="Proteomes" id="UP000181903">
    <property type="component" value="Chromosome I"/>
</dbReference>
<reference evidence="1 2" key="1">
    <citation type="submission" date="2016-10" db="EMBL/GenBank/DDBJ databases">
        <authorList>
            <person name="Varghese N."/>
            <person name="Submissions S."/>
        </authorList>
    </citation>
    <scope>NUCLEOTIDE SEQUENCE [LARGE SCALE GENOMIC DNA]</scope>
    <source>
        <strain evidence="1 2">BS2776</strain>
    </source>
</reference>
<keyword evidence="2" id="KW-1185">Reference proteome</keyword>
<name>A0ABY0RBF5_9PSED</name>
<protein>
    <submittedName>
        <fullName evidence="1">Uncharacterized protein</fullName>
    </submittedName>
</protein>
<dbReference type="EMBL" id="LT629706">
    <property type="protein sequence ID" value="SDN51559.1"/>
    <property type="molecule type" value="Genomic_DNA"/>
</dbReference>
<proteinExistence type="predicted"/>
<sequence length="64" mass="6791">MEINGGREMNLTLESAVQAIAQVQAAYNCSDLEAITKMQGAAAKSGDEASLEFLCQIKANLLCL</sequence>
<accession>A0ABY0RBF5</accession>
<evidence type="ECO:0000313" key="1">
    <source>
        <dbReference type="EMBL" id="SDN51559.1"/>
    </source>
</evidence>